<protein>
    <recommendedName>
        <fullName evidence="3">Antitoxin</fullName>
    </recommendedName>
</protein>
<name>A0A0D4C3T9_9MICC</name>
<dbReference type="KEGG" id="ari:UM93_10310"/>
<evidence type="ECO:0000313" key="2">
    <source>
        <dbReference type="Proteomes" id="UP000061839"/>
    </source>
</evidence>
<sequence length="73" mass="8352">MSGKATNFDYLVTSNSEVVISHHGKKATVLRGKRAQDFLDDIERGDPQELMARLTGNYKRGNERLARQHPRNR</sequence>
<evidence type="ECO:0008006" key="3">
    <source>
        <dbReference type="Google" id="ProtNLM"/>
    </source>
</evidence>
<dbReference type="AlphaFoldDB" id="A0A0D4C3T9"/>
<dbReference type="EMBL" id="CP011005">
    <property type="protein sequence ID" value="AJT43036.1"/>
    <property type="molecule type" value="Genomic_DNA"/>
</dbReference>
<dbReference type="OrthoDB" id="7869604at2"/>
<gene>
    <name evidence="1" type="ORF">UM93_10310</name>
</gene>
<keyword evidence="2" id="KW-1185">Reference proteome</keyword>
<dbReference type="Proteomes" id="UP000061839">
    <property type="component" value="Chromosome"/>
</dbReference>
<evidence type="ECO:0000313" key="1">
    <source>
        <dbReference type="EMBL" id="AJT43036.1"/>
    </source>
</evidence>
<dbReference type="PATRIC" id="fig|1618207.4.peg.2092"/>
<organism evidence="1 2">
    <name type="scientific">Psychromicrobium lacuslunae</name>
    <dbReference type="NCBI Taxonomy" id="1618207"/>
    <lineage>
        <taxon>Bacteria</taxon>
        <taxon>Bacillati</taxon>
        <taxon>Actinomycetota</taxon>
        <taxon>Actinomycetes</taxon>
        <taxon>Micrococcales</taxon>
        <taxon>Micrococcaceae</taxon>
        <taxon>Psychromicrobium</taxon>
    </lineage>
</organism>
<proteinExistence type="predicted"/>
<accession>A0A0D4C3T9</accession>
<dbReference type="HOGENOM" id="CLU_164819_0_0_11"/>
<reference evidence="1 2" key="1">
    <citation type="journal article" date="2015" name="Genome Announc.">
        <title>Complete Genome Sequencing of Protease-Producing Novel Arthrobacter sp. Strain IHBB 11108 Using PacBio Single-Molecule Real-Time Sequencing Technology.</title>
        <authorList>
            <person name="Kiran S."/>
            <person name="Swarnkar M.K."/>
            <person name="Pal M."/>
            <person name="Thakur R."/>
            <person name="Tewari R."/>
            <person name="Singh A.K."/>
            <person name="Gulati A."/>
        </authorList>
    </citation>
    <scope>NUCLEOTIDE SEQUENCE [LARGE SCALE GENOMIC DNA]</scope>
    <source>
        <strain evidence="1 2">IHBB 11108</strain>
    </source>
</reference>